<dbReference type="Proteomes" id="UP000438429">
    <property type="component" value="Unassembled WGS sequence"/>
</dbReference>
<evidence type="ECO:0000313" key="1">
    <source>
        <dbReference type="EMBL" id="KAF0021892.1"/>
    </source>
</evidence>
<comment type="caution">
    <text evidence="1">The sequence shown here is derived from an EMBL/GenBank/DDBJ whole genome shotgun (WGS) entry which is preliminary data.</text>
</comment>
<evidence type="ECO:0000313" key="2">
    <source>
        <dbReference type="Proteomes" id="UP000438429"/>
    </source>
</evidence>
<dbReference type="AlphaFoldDB" id="A0A6A4RS93"/>
<name>A0A6A4RS93_SCOMX</name>
<proteinExistence type="predicted"/>
<sequence>MASLRLLHTIPTERSERLDGLMLRQRIHHLSQTYNYSQIRRDVFQLGSERILRGAAALFIRSVKNTCFCIWDQLKFLQGVAQVSSAFNLTFCIQVQASVVHYQNNVRKRVSCQIIQFHNFETPLHFVTVSRVLLRVDGSTDCAC</sequence>
<reference evidence="1 2" key="1">
    <citation type="submission" date="2019-06" db="EMBL/GenBank/DDBJ databases">
        <title>Draft genomes of female and male turbot (Scophthalmus maximus).</title>
        <authorList>
            <person name="Xu H."/>
            <person name="Xu X.-W."/>
            <person name="Shao C."/>
            <person name="Chen S."/>
        </authorList>
    </citation>
    <scope>NUCLEOTIDE SEQUENCE [LARGE SCALE GENOMIC DNA]</scope>
    <source>
        <strain evidence="1">Ysfricsl-2016a</strain>
        <tissue evidence="1">Blood</tissue>
    </source>
</reference>
<protein>
    <submittedName>
        <fullName evidence="1">Uncharacterized protein</fullName>
    </submittedName>
</protein>
<dbReference type="EMBL" id="VEVO01001154">
    <property type="protein sequence ID" value="KAF0021892.1"/>
    <property type="molecule type" value="Genomic_DNA"/>
</dbReference>
<gene>
    <name evidence="1" type="ORF">F2P81_025855</name>
</gene>
<accession>A0A6A4RS93</accession>
<organism evidence="1 2">
    <name type="scientific">Scophthalmus maximus</name>
    <name type="common">Turbot</name>
    <name type="synonym">Psetta maxima</name>
    <dbReference type="NCBI Taxonomy" id="52904"/>
    <lineage>
        <taxon>Eukaryota</taxon>
        <taxon>Metazoa</taxon>
        <taxon>Chordata</taxon>
        <taxon>Craniata</taxon>
        <taxon>Vertebrata</taxon>
        <taxon>Euteleostomi</taxon>
        <taxon>Actinopterygii</taxon>
        <taxon>Neopterygii</taxon>
        <taxon>Teleostei</taxon>
        <taxon>Neoteleostei</taxon>
        <taxon>Acanthomorphata</taxon>
        <taxon>Carangaria</taxon>
        <taxon>Pleuronectiformes</taxon>
        <taxon>Pleuronectoidei</taxon>
        <taxon>Scophthalmidae</taxon>
        <taxon>Scophthalmus</taxon>
    </lineage>
</organism>